<dbReference type="Proteomes" id="UP000681967">
    <property type="component" value="Unassembled WGS sequence"/>
</dbReference>
<name>A0A815F0A0_9BILA</name>
<dbReference type="Gene3D" id="1.20.58.900">
    <property type="match status" value="1"/>
</dbReference>
<proteinExistence type="predicted"/>
<dbReference type="PROSITE" id="PS50826">
    <property type="entry name" value="RUN"/>
    <property type="match status" value="1"/>
</dbReference>
<dbReference type="Pfam" id="PF26030">
    <property type="entry name" value="RUNDC1"/>
    <property type="match status" value="1"/>
</dbReference>
<evidence type="ECO:0000256" key="1">
    <source>
        <dbReference type="SAM" id="MobiDB-lite"/>
    </source>
</evidence>
<dbReference type="AlphaFoldDB" id="A0A815F0A0"/>
<dbReference type="Proteomes" id="UP000681720">
    <property type="component" value="Unassembled WGS sequence"/>
</dbReference>
<dbReference type="InterPro" id="IPR047343">
    <property type="entry name" value="RUSC1_2"/>
</dbReference>
<dbReference type="InterPro" id="IPR058732">
    <property type="entry name" value="RUNDC1_M"/>
</dbReference>
<dbReference type="SMART" id="SM00593">
    <property type="entry name" value="RUN"/>
    <property type="match status" value="1"/>
</dbReference>
<dbReference type="EMBL" id="CAJNOV010012745">
    <property type="protein sequence ID" value="CAF1495661.1"/>
    <property type="molecule type" value="Genomic_DNA"/>
</dbReference>
<dbReference type="Proteomes" id="UP000663855">
    <property type="component" value="Unassembled WGS sequence"/>
</dbReference>
<dbReference type="PANTHER" id="PTHR15591">
    <property type="entry name" value="RUN AND SH3 DOMAIN CONTAINING"/>
    <property type="match status" value="1"/>
</dbReference>
<dbReference type="EMBL" id="CAJNOW010001484">
    <property type="protein sequence ID" value="CAF1319041.1"/>
    <property type="molecule type" value="Genomic_DNA"/>
</dbReference>
<dbReference type="InterPro" id="IPR004012">
    <property type="entry name" value="Run_dom"/>
</dbReference>
<protein>
    <recommendedName>
        <fullName evidence="2">RUN domain-containing protein</fullName>
    </recommendedName>
</protein>
<evidence type="ECO:0000259" key="2">
    <source>
        <dbReference type="PROSITE" id="PS50826"/>
    </source>
</evidence>
<evidence type="ECO:0000313" key="7">
    <source>
        <dbReference type="Proteomes" id="UP000663834"/>
    </source>
</evidence>
<dbReference type="PANTHER" id="PTHR15591:SF19">
    <property type="entry name" value="RUN DOMAIN-CONTAINING PROTEIN 1 ISOFORM X1"/>
    <property type="match status" value="1"/>
</dbReference>
<sequence length="577" mass="65448">MSYPSEQTTYYAKSLMTGRLTPIGGASSDTDYDGKFSDDFSEKQGLLEDHEKLNASLSALTCHFAHVQLRLQQVISAPTPEDRENLLLELHKFASSGIPDVMCQSSIYTNGVTHEQLIEAEKCREKIFINELKRKLDELERYALASGSLEGAPTSVMVEKQRILIDELREKLDLQLDDEAVSKLSAEELRQLVDQGIHQITNPMKIKEKLINQMRTEISDLEKFIDFLKTDSAKSATSTTITFSPSSASETSGLTSTATTHTSNTAHSADSYSSWFPIGHNSLNIFQTIKRILILTQLYTFFFLTCGKRSVYKTFDQTTGTKQRDIISKHHFGGLRAQLEIAISKVLHIIRSNNLTLKYLYDDDTSGSDTDEYEKVYSSSAATLSSIRQDLVPALRGLLEHGLNETSYSTSVCLWGCFSTRSTNNQAEKNDTMHIWELFLKYFDMKHGNEFVNSPARKLSQSFALDIVGGQPVTLTQYLLSGIDTIVKMHSKHPQHMDRCFKSFVCYALNERKLVPFLRLILQSPTLVEHYYQPWSYTKKTGFNDALHSLDRLTSIDFRLPIDTSVRRFINHRDIIE</sequence>
<feature type="domain" description="RUN" evidence="2">
    <location>
        <begin position="382"/>
        <end position="565"/>
    </location>
</feature>
<evidence type="ECO:0000313" key="5">
    <source>
        <dbReference type="EMBL" id="CAF3860932.1"/>
    </source>
</evidence>
<dbReference type="Pfam" id="PF02759">
    <property type="entry name" value="RUN"/>
    <property type="match status" value="1"/>
</dbReference>
<dbReference type="Proteomes" id="UP000663834">
    <property type="component" value="Unassembled WGS sequence"/>
</dbReference>
<evidence type="ECO:0000313" key="4">
    <source>
        <dbReference type="EMBL" id="CAF1495661.1"/>
    </source>
</evidence>
<feature type="region of interest" description="Disordered" evidence="1">
    <location>
        <begin position="239"/>
        <end position="265"/>
    </location>
</feature>
<organism evidence="3 7">
    <name type="scientific">Rotaria magnacalcarata</name>
    <dbReference type="NCBI Taxonomy" id="392030"/>
    <lineage>
        <taxon>Eukaryota</taxon>
        <taxon>Metazoa</taxon>
        <taxon>Spiralia</taxon>
        <taxon>Gnathifera</taxon>
        <taxon>Rotifera</taxon>
        <taxon>Eurotatoria</taxon>
        <taxon>Bdelloidea</taxon>
        <taxon>Philodinida</taxon>
        <taxon>Philodinidae</taxon>
        <taxon>Rotaria</taxon>
    </lineage>
</organism>
<dbReference type="EMBL" id="CAJOBJ010001091">
    <property type="protein sequence ID" value="CAF3860932.1"/>
    <property type="molecule type" value="Genomic_DNA"/>
</dbReference>
<dbReference type="InterPro" id="IPR037213">
    <property type="entry name" value="Run_dom_sf"/>
</dbReference>
<dbReference type="EMBL" id="CAJOBH010002778">
    <property type="protein sequence ID" value="CAF3922939.1"/>
    <property type="molecule type" value="Genomic_DNA"/>
</dbReference>
<evidence type="ECO:0000313" key="3">
    <source>
        <dbReference type="EMBL" id="CAF1319041.1"/>
    </source>
</evidence>
<evidence type="ECO:0000313" key="6">
    <source>
        <dbReference type="EMBL" id="CAF3922939.1"/>
    </source>
</evidence>
<dbReference type="OrthoDB" id="10068328at2759"/>
<comment type="caution">
    <text evidence="3">The sequence shown here is derived from an EMBL/GenBank/DDBJ whole genome shotgun (WGS) entry which is preliminary data.</text>
</comment>
<reference evidence="3" key="1">
    <citation type="submission" date="2021-02" db="EMBL/GenBank/DDBJ databases">
        <authorList>
            <person name="Nowell W R."/>
        </authorList>
    </citation>
    <scope>NUCLEOTIDE SEQUENCE</scope>
</reference>
<accession>A0A815F0A0</accession>
<dbReference type="SUPFAM" id="SSF140741">
    <property type="entry name" value="RUN domain-like"/>
    <property type="match status" value="1"/>
</dbReference>
<gene>
    <name evidence="6" type="ORF">BYL167_LOCUS9591</name>
    <name evidence="4" type="ORF">CJN711_LOCUS26959</name>
    <name evidence="5" type="ORF">GIL414_LOCUS4488</name>
    <name evidence="3" type="ORF">KQP761_LOCUS5648</name>
</gene>